<evidence type="ECO:0000313" key="3">
    <source>
        <dbReference type="Proteomes" id="UP000678499"/>
    </source>
</evidence>
<gene>
    <name evidence="2" type="ORF">NMOB1V02_LOCUS4239</name>
</gene>
<organism evidence="2">
    <name type="scientific">Notodromas monacha</name>
    <dbReference type="NCBI Taxonomy" id="399045"/>
    <lineage>
        <taxon>Eukaryota</taxon>
        <taxon>Metazoa</taxon>
        <taxon>Ecdysozoa</taxon>
        <taxon>Arthropoda</taxon>
        <taxon>Crustacea</taxon>
        <taxon>Oligostraca</taxon>
        <taxon>Ostracoda</taxon>
        <taxon>Podocopa</taxon>
        <taxon>Podocopida</taxon>
        <taxon>Cypridocopina</taxon>
        <taxon>Cypridoidea</taxon>
        <taxon>Cyprididae</taxon>
        <taxon>Notodromas</taxon>
    </lineage>
</organism>
<feature type="transmembrane region" description="Helical" evidence="1">
    <location>
        <begin position="58"/>
        <end position="78"/>
    </location>
</feature>
<dbReference type="Proteomes" id="UP000678499">
    <property type="component" value="Unassembled WGS sequence"/>
</dbReference>
<keyword evidence="1" id="KW-0812">Transmembrane</keyword>
<accession>A0A7R9BJJ3</accession>
<evidence type="ECO:0000313" key="2">
    <source>
        <dbReference type="EMBL" id="CAD7276477.1"/>
    </source>
</evidence>
<evidence type="ECO:0000256" key="1">
    <source>
        <dbReference type="SAM" id="Phobius"/>
    </source>
</evidence>
<dbReference type="EMBL" id="OA882674">
    <property type="protein sequence ID" value="CAD7276477.1"/>
    <property type="molecule type" value="Genomic_DNA"/>
</dbReference>
<name>A0A7R9BJJ3_9CRUS</name>
<feature type="transmembrane region" description="Helical" evidence="1">
    <location>
        <begin position="21"/>
        <end position="38"/>
    </location>
</feature>
<proteinExistence type="predicted"/>
<keyword evidence="3" id="KW-1185">Reference proteome</keyword>
<dbReference type="AlphaFoldDB" id="A0A7R9BJJ3"/>
<keyword evidence="1" id="KW-0472">Membrane</keyword>
<keyword evidence="1" id="KW-1133">Transmembrane helix</keyword>
<protein>
    <submittedName>
        <fullName evidence="2">Uncharacterized protein</fullName>
    </submittedName>
</protein>
<reference evidence="2" key="1">
    <citation type="submission" date="2020-11" db="EMBL/GenBank/DDBJ databases">
        <authorList>
            <person name="Tran Van P."/>
        </authorList>
    </citation>
    <scope>NUCLEOTIDE SEQUENCE</scope>
</reference>
<sequence length="86" mass="9996">MSHRWARSATEDYVGSVETMNFILLVQLVMIDALLYWLAHYVHYSKNAVLLMAQLLDITILIVIIFMIAEMIFGVELLRSGRPRRN</sequence>
<dbReference type="EMBL" id="CAJPEX010000637">
    <property type="protein sequence ID" value="CAG0916629.1"/>
    <property type="molecule type" value="Genomic_DNA"/>
</dbReference>